<organism evidence="11 12">
    <name type="scientific">Meiothermus hypogaeus NBRC 106114</name>
    <dbReference type="NCBI Taxonomy" id="1227553"/>
    <lineage>
        <taxon>Bacteria</taxon>
        <taxon>Thermotogati</taxon>
        <taxon>Deinococcota</taxon>
        <taxon>Deinococci</taxon>
        <taxon>Thermales</taxon>
        <taxon>Thermaceae</taxon>
        <taxon>Meiothermus</taxon>
    </lineage>
</organism>
<proteinExistence type="inferred from homology"/>
<dbReference type="NCBIfam" id="NF011080">
    <property type="entry name" value="PRK14508.1-3"/>
    <property type="match status" value="1"/>
</dbReference>
<dbReference type="RefSeq" id="WP_119340949.1">
    <property type="nucleotide sequence ID" value="NZ_BJXL01000079.1"/>
</dbReference>
<dbReference type="EC" id="2.4.1.25" evidence="3 10"/>
<dbReference type="SUPFAM" id="SSF51445">
    <property type="entry name" value="(Trans)glycosidases"/>
    <property type="match status" value="1"/>
</dbReference>
<name>A0A511R528_9DEIN</name>
<comment type="caution">
    <text evidence="11">The sequence shown here is derived from an EMBL/GenBank/DDBJ whole genome shotgun (WGS) entry which is preliminary data.</text>
</comment>
<evidence type="ECO:0000256" key="7">
    <source>
        <dbReference type="ARBA" id="ARBA00023277"/>
    </source>
</evidence>
<dbReference type="Pfam" id="PF02446">
    <property type="entry name" value="Glyco_hydro_77"/>
    <property type="match status" value="1"/>
</dbReference>
<dbReference type="PANTHER" id="PTHR32438:SF5">
    <property type="entry name" value="4-ALPHA-GLUCANOTRANSFERASE DPE1, CHLOROPLASTIC_AMYLOPLASTIC"/>
    <property type="match status" value="1"/>
</dbReference>
<evidence type="ECO:0000256" key="2">
    <source>
        <dbReference type="ARBA" id="ARBA00005684"/>
    </source>
</evidence>
<evidence type="ECO:0000256" key="3">
    <source>
        <dbReference type="ARBA" id="ARBA00012560"/>
    </source>
</evidence>
<keyword evidence="7 10" id="KW-0119">Carbohydrate metabolism</keyword>
<protein>
    <recommendedName>
        <fullName evidence="4 10">4-alpha-glucanotransferase</fullName>
        <ecNumber evidence="3 10">2.4.1.25</ecNumber>
    </recommendedName>
    <alternativeName>
        <fullName evidence="8 10">Amylomaltase</fullName>
    </alternativeName>
    <alternativeName>
        <fullName evidence="9 10">Disproportionating enzyme</fullName>
    </alternativeName>
</protein>
<evidence type="ECO:0000256" key="6">
    <source>
        <dbReference type="ARBA" id="ARBA00022679"/>
    </source>
</evidence>
<dbReference type="EMBL" id="BJXL01000079">
    <property type="protein sequence ID" value="GEM84126.1"/>
    <property type="molecule type" value="Genomic_DNA"/>
</dbReference>
<dbReference type="Proteomes" id="UP000321197">
    <property type="component" value="Unassembled WGS sequence"/>
</dbReference>
<evidence type="ECO:0000256" key="10">
    <source>
        <dbReference type="RuleBase" id="RU361207"/>
    </source>
</evidence>
<reference evidence="11 12" key="1">
    <citation type="submission" date="2019-07" db="EMBL/GenBank/DDBJ databases">
        <title>Whole genome shotgun sequence of Meiothermus hypogaeus NBRC 106114.</title>
        <authorList>
            <person name="Hosoyama A."/>
            <person name="Uohara A."/>
            <person name="Ohji S."/>
            <person name="Ichikawa N."/>
        </authorList>
    </citation>
    <scope>NUCLEOTIDE SEQUENCE [LARGE SCALE GENOMIC DNA]</scope>
    <source>
        <strain evidence="11 12">NBRC 106114</strain>
    </source>
</reference>
<dbReference type="InterPro" id="IPR003385">
    <property type="entry name" value="Glyco_hydro_77"/>
</dbReference>
<evidence type="ECO:0000256" key="5">
    <source>
        <dbReference type="ARBA" id="ARBA00022676"/>
    </source>
</evidence>
<evidence type="ECO:0000256" key="8">
    <source>
        <dbReference type="ARBA" id="ARBA00031423"/>
    </source>
</evidence>
<dbReference type="NCBIfam" id="TIGR00217">
    <property type="entry name" value="malQ"/>
    <property type="match status" value="1"/>
</dbReference>
<evidence type="ECO:0000256" key="9">
    <source>
        <dbReference type="ARBA" id="ARBA00031501"/>
    </source>
</evidence>
<dbReference type="GO" id="GO:0005975">
    <property type="term" value="P:carbohydrate metabolic process"/>
    <property type="evidence" value="ECO:0007669"/>
    <property type="project" value="InterPro"/>
</dbReference>
<keyword evidence="6 10" id="KW-0808">Transferase</keyword>
<dbReference type="PANTHER" id="PTHR32438">
    <property type="entry name" value="4-ALPHA-GLUCANOTRANSFERASE DPE1, CHLOROPLASTIC/AMYLOPLASTIC"/>
    <property type="match status" value="1"/>
</dbReference>
<evidence type="ECO:0000256" key="4">
    <source>
        <dbReference type="ARBA" id="ARBA00020295"/>
    </source>
</evidence>
<accession>A0A511R528</accession>
<comment type="catalytic activity">
    <reaction evidence="1 10">
        <text>Transfers a segment of a (1-&gt;4)-alpha-D-glucan to a new position in an acceptor, which may be glucose or a (1-&gt;4)-alpha-D-glucan.</text>
        <dbReference type="EC" id="2.4.1.25"/>
    </reaction>
</comment>
<dbReference type="InterPro" id="IPR017853">
    <property type="entry name" value="GH"/>
</dbReference>
<dbReference type="GO" id="GO:0004134">
    <property type="term" value="F:4-alpha-glucanotransferase activity"/>
    <property type="evidence" value="ECO:0007669"/>
    <property type="project" value="UniProtKB-EC"/>
</dbReference>
<gene>
    <name evidence="11" type="ORF">MHY01S_22920</name>
</gene>
<dbReference type="AlphaFoldDB" id="A0A511R528"/>
<keyword evidence="5 10" id="KW-0328">Glycosyltransferase</keyword>
<evidence type="ECO:0000256" key="1">
    <source>
        <dbReference type="ARBA" id="ARBA00000439"/>
    </source>
</evidence>
<comment type="similarity">
    <text evidence="2 10">Belongs to the disproportionating enzyme family.</text>
</comment>
<sequence length="501" mass="56807">MQIERSFGILLHPTSFPGRWGMGALGREAERFLDWLASTGAKWWQVLPLGPTSYGDSPYQSFSAFAGNPYLVDPEMLIEKGWLEKTEEPPQYPADGVNYGWLYETRWPLLRRAFTGFQARGSAQDKALLEAFIQAEQAWLEDFALFMALKTRFGGKPWNEWSPELRDRKPAALAKAREELAYEVALHEWIQWLFYTEWGKTKAYAESKGIRIIGDMPIFVAFDSSDVWAHPQYFYLDADGNPTVVAGVPPDYFSETGQLWGNPLYRWDVMEEENFAWWISRIQQSLKQCHLVRIDHFRGFEAYWEIPFGMPNAIKGRWVKAPGEKLFKAVRAALGDAPIIAEDLGVITPEVEALRDGFGFPGMKILQFAFSDDTNVFLPHNYPPHGNVIVYSGTHDNDTSLGWFRTAPAAERAFMRDYLARYDIRCLSEYEVAGALIELAFKSPANLAVAPMQDVLGLGTEARMNFPGRLGGNWSWRYGEAALEPGLAAGLRALAEVNRRV</sequence>
<dbReference type="Gene3D" id="3.20.20.80">
    <property type="entry name" value="Glycosidases"/>
    <property type="match status" value="1"/>
</dbReference>
<evidence type="ECO:0000313" key="12">
    <source>
        <dbReference type="Proteomes" id="UP000321197"/>
    </source>
</evidence>
<dbReference type="OrthoDB" id="9811841at2"/>
<evidence type="ECO:0000313" key="11">
    <source>
        <dbReference type="EMBL" id="GEM84126.1"/>
    </source>
</evidence>